<dbReference type="AlphaFoldDB" id="A0A147GZW7"/>
<evidence type="ECO:0008006" key="3">
    <source>
        <dbReference type="Google" id="ProtNLM"/>
    </source>
</evidence>
<comment type="caution">
    <text evidence="1">The sequence shown here is derived from an EMBL/GenBank/DDBJ whole genome shotgun (WGS) entry which is preliminary data.</text>
</comment>
<name>A0A147GZW7_9BURK</name>
<reference evidence="1 2" key="1">
    <citation type="journal article" date="2016" name="Front. Microbiol.">
        <title>Genomic Resource of Rice Seed Associated Bacteria.</title>
        <authorList>
            <person name="Midha S."/>
            <person name="Bansal K."/>
            <person name="Sharma S."/>
            <person name="Kumar N."/>
            <person name="Patil P.P."/>
            <person name="Chaudhry V."/>
            <person name="Patil P.B."/>
        </authorList>
    </citation>
    <scope>NUCLEOTIDE SEQUENCE [LARGE SCALE GENOMIC DNA]</scope>
    <source>
        <strain evidence="1 2">NS331</strain>
    </source>
</reference>
<dbReference type="EMBL" id="LDSL01000051">
    <property type="protein sequence ID" value="KTT23248.1"/>
    <property type="molecule type" value="Genomic_DNA"/>
</dbReference>
<proteinExistence type="predicted"/>
<evidence type="ECO:0000313" key="1">
    <source>
        <dbReference type="EMBL" id="KTT23248.1"/>
    </source>
</evidence>
<evidence type="ECO:0000313" key="2">
    <source>
        <dbReference type="Proteomes" id="UP000072741"/>
    </source>
</evidence>
<dbReference type="RefSeq" id="WP_058641561.1">
    <property type="nucleotide sequence ID" value="NZ_LDSL01000051.1"/>
</dbReference>
<dbReference type="OrthoDB" id="8911736at2"/>
<organism evidence="1 2">
    <name type="scientific">Pseudacidovorax intermedius</name>
    <dbReference type="NCBI Taxonomy" id="433924"/>
    <lineage>
        <taxon>Bacteria</taxon>
        <taxon>Pseudomonadati</taxon>
        <taxon>Pseudomonadota</taxon>
        <taxon>Betaproteobacteria</taxon>
        <taxon>Burkholderiales</taxon>
        <taxon>Comamonadaceae</taxon>
        <taxon>Pseudacidovorax</taxon>
    </lineage>
</organism>
<gene>
    <name evidence="1" type="ORF">NS331_08510</name>
</gene>
<sequence>MGLYRNSSDEELKQLRAKLFASLHERLTGPTSATVNGRGVQYQQRTDELRTELAAIDAEITRRTGGMRRGPIYIV</sequence>
<accession>A0A147GZW7</accession>
<keyword evidence="2" id="KW-1185">Reference proteome</keyword>
<dbReference type="Proteomes" id="UP000072741">
    <property type="component" value="Unassembled WGS sequence"/>
</dbReference>
<protein>
    <recommendedName>
        <fullName evidence="3">GpW protein</fullName>
    </recommendedName>
</protein>